<proteinExistence type="predicted"/>
<keyword evidence="2" id="KW-1185">Reference proteome</keyword>
<name>A0A1G6BS27_9STRE</name>
<evidence type="ECO:0000313" key="1">
    <source>
        <dbReference type="EMBL" id="SDB23421.1"/>
    </source>
</evidence>
<dbReference type="Proteomes" id="UP000182508">
    <property type="component" value="Unassembled WGS sequence"/>
</dbReference>
<reference evidence="1 2" key="1">
    <citation type="submission" date="2016-10" db="EMBL/GenBank/DDBJ databases">
        <authorList>
            <person name="de Groot N.N."/>
        </authorList>
    </citation>
    <scope>NUCLEOTIDE SEQUENCE [LARGE SCALE GENOMIC DNA]</scope>
    <source>
        <strain evidence="1 2">A-4</strain>
    </source>
</reference>
<dbReference type="STRING" id="439219.SAMN02910293_01169"/>
<accession>A0A1G6BS27</accession>
<dbReference type="AlphaFoldDB" id="A0A1G6BS27"/>
<protein>
    <recommendedName>
        <fullName evidence="3">DUF4651 domain-containing protein</fullName>
    </recommendedName>
</protein>
<dbReference type="Pfam" id="PF15513">
    <property type="entry name" value="DUF4651"/>
    <property type="match status" value="1"/>
</dbReference>
<evidence type="ECO:0008006" key="3">
    <source>
        <dbReference type="Google" id="ProtNLM"/>
    </source>
</evidence>
<dbReference type="InterPro" id="IPR028105">
    <property type="entry name" value="DUF4651"/>
</dbReference>
<organism evidence="1 2">
    <name type="scientific">Streptococcus henryi</name>
    <dbReference type="NCBI Taxonomy" id="439219"/>
    <lineage>
        <taxon>Bacteria</taxon>
        <taxon>Bacillati</taxon>
        <taxon>Bacillota</taxon>
        <taxon>Bacilli</taxon>
        <taxon>Lactobacillales</taxon>
        <taxon>Streptococcaceae</taxon>
        <taxon>Streptococcus</taxon>
    </lineage>
</organism>
<evidence type="ECO:0000313" key="2">
    <source>
        <dbReference type="Proteomes" id="UP000182508"/>
    </source>
</evidence>
<sequence>MKKKKFALISGLLGLGGLFVTGAVVKKQLDDKRRQQILTEVRAFFDSFGTIEVLYINGFESTNTCVKGGVVFDDDVTFLFEYRDGEIDYREEKR</sequence>
<dbReference type="EMBL" id="FMXP01000014">
    <property type="protein sequence ID" value="SDB23421.1"/>
    <property type="molecule type" value="Genomic_DNA"/>
</dbReference>
<gene>
    <name evidence="1" type="ORF">SAMN02910293_01169</name>
</gene>
<dbReference type="Gene3D" id="3.10.450.400">
    <property type="entry name" value="Uncharacterised protein PF15513, DUF4651"/>
    <property type="match status" value="1"/>
</dbReference>